<reference evidence="2 3" key="1">
    <citation type="submission" date="2021-11" db="EMBL/GenBank/DDBJ databases">
        <title>Black yeast isolated from Biological Soil Crust.</title>
        <authorList>
            <person name="Kurbessoian T."/>
        </authorList>
    </citation>
    <scope>NUCLEOTIDE SEQUENCE [LARGE SCALE GENOMIC DNA]</scope>
    <source>
        <strain evidence="2 3">CCFEE 5522</strain>
    </source>
</reference>
<dbReference type="PANTHER" id="PTHR38111:SF6">
    <property type="entry name" value="FINGER DOMAIN PROTEIN, PUTATIVE (AFU_ORTHOLOGUE AFUA_8G01940)-RELATED"/>
    <property type="match status" value="1"/>
</dbReference>
<protein>
    <submittedName>
        <fullName evidence="2">Uncharacterized protein</fullName>
    </submittedName>
</protein>
<feature type="region of interest" description="Disordered" evidence="1">
    <location>
        <begin position="53"/>
        <end position="82"/>
    </location>
</feature>
<accession>A0AAV9JVQ5</accession>
<sequence>MKDIGLTRKKKGNYGQVNRRQLPVYDSSEDQATANGRNARATLLIRSSVICSSGATSGGSSSSTTARSSSSPETSPPINGDGELVEFLPTVNHAGGLLDGSEAEQALSYELMFSRLTTAPDYERARSKFGVGLTDLAVLTNFNVGKNTIAILSADSSRLASLLGQQHWSYLEYVPSRYGTSDCLTAATNVLLAKVQTVLAPKDECAEICNRLYGKALRALQHAISDESLAMEADVLCATQLLSLHELLDPSRDTAWAHHVHGSARLVKHRSASRFETDFEKALFAAHVGAIISEALVNNTECYLDQPEWTELYASMTQESHFLTDRSALSIQVRLAFFILPGLWHDVGECVNSAEYFSCGPLTLLESRCRKAHRKLLDWLEDYKAHCVRLSFAQLPPSELALRRELFGSALECLAIVKRLLATVCDTERRSLEVETQALAHLVLDLQKQPAPKHSWLFSGHEVGVAYTMLLTKSQWEENVSRGESDSHKMASRTRYNTWSNTLRMTG</sequence>
<dbReference type="AlphaFoldDB" id="A0AAV9JVQ5"/>
<dbReference type="Proteomes" id="UP001324427">
    <property type="component" value="Unassembled WGS sequence"/>
</dbReference>
<proteinExistence type="predicted"/>
<evidence type="ECO:0000256" key="1">
    <source>
        <dbReference type="SAM" id="MobiDB-lite"/>
    </source>
</evidence>
<organism evidence="2 3">
    <name type="scientific">Oleoguttula mirabilis</name>
    <dbReference type="NCBI Taxonomy" id="1507867"/>
    <lineage>
        <taxon>Eukaryota</taxon>
        <taxon>Fungi</taxon>
        <taxon>Dikarya</taxon>
        <taxon>Ascomycota</taxon>
        <taxon>Pezizomycotina</taxon>
        <taxon>Dothideomycetes</taxon>
        <taxon>Dothideomycetidae</taxon>
        <taxon>Mycosphaerellales</taxon>
        <taxon>Teratosphaeriaceae</taxon>
        <taxon>Oleoguttula</taxon>
    </lineage>
</organism>
<evidence type="ECO:0000313" key="2">
    <source>
        <dbReference type="EMBL" id="KAK4549580.1"/>
    </source>
</evidence>
<dbReference type="InterPro" id="IPR053178">
    <property type="entry name" value="Osmoadaptation_assoc"/>
</dbReference>
<evidence type="ECO:0000313" key="3">
    <source>
        <dbReference type="Proteomes" id="UP001324427"/>
    </source>
</evidence>
<dbReference type="PANTHER" id="PTHR38111">
    <property type="entry name" value="ZN(2)-C6 FUNGAL-TYPE DOMAIN-CONTAINING PROTEIN-RELATED"/>
    <property type="match status" value="1"/>
</dbReference>
<gene>
    <name evidence="2" type="ORF">LTR36_006577</name>
</gene>
<feature type="compositionally biased region" description="Low complexity" evidence="1">
    <location>
        <begin position="53"/>
        <end position="77"/>
    </location>
</feature>
<dbReference type="EMBL" id="JAVFHQ010000004">
    <property type="protein sequence ID" value="KAK4549580.1"/>
    <property type="molecule type" value="Genomic_DNA"/>
</dbReference>
<comment type="caution">
    <text evidence="2">The sequence shown here is derived from an EMBL/GenBank/DDBJ whole genome shotgun (WGS) entry which is preliminary data.</text>
</comment>
<feature type="region of interest" description="Disordered" evidence="1">
    <location>
        <begin position="1"/>
        <end position="36"/>
    </location>
</feature>
<keyword evidence="3" id="KW-1185">Reference proteome</keyword>
<name>A0AAV9JVQ5_9PEZI</name>